<dbReference type="Pfam" id="PF10241">
    <property type="entry name" value="KxDL"/>
    <property type="match status" value="1"/>
</dbReference>
<organism evidence="4 5">
    <name type="scientific">Pomacea canaliculata</name>
    <name type="common">Golden apple snail</name>
    <dbReference type="NCBI Taxonomy" id="400727"/>
    <lineage>
        <taxon>Eukaryota</taxon>
        <taxon>Metazoa</taxon>
        <taxon>Spiralia</taxon>
        <taxon>Lophotrochozoa</taxon>
        <taxon>Mollusca</taxon>
        <taxon>Gastropoda</taxon>
        <taxon>Caenogastropoda</taxon>
        <taxon>Architaenioglossa</taxon>
        <taxon>Ampullarioidea</taxon>
        <taxon>Ampullariidae</taxon>
        <taxon>Pomacea</taxon>
    </lineage>
</organism>
<evidence type="ECO:0000256" key="2">
    <source>
        <dbReference type="SAM" id="MobiDB-lite"/>
    </source>
</evidence>
<evidence type="ECO:0000313" key="4">
    <source>
        <dbReference type="EMBL" id="PVD19419.1"/>
    </source>
</evidence>
<feature type="domain" description="KxDL" evidence="3">
    <location>
        <begin position="20"/>
        <end position="104"/>
    </location>
</feature>
<feature type="compositionally biased region" description="Low complexity" evidence="2">
    <location>
        <begin position="199"/>
        <end position="216"/>
    </location>
</feature>
<evidence type="ECO:0000313" key="5">
    <source>
        <dbReference type="Proteomes" id="UP000245119"/>
    </source>
</evidence>
<dbReference type="PANTHER" id="PTHR13511:SF0">
    <property type="entry name" value="KXDL MOTIF-CONTAINING PROTEIN 1"/>
    <property type="match status" value="1"/>
</dbReference>
<dbReference type="AlphaFoldDB" id="A0A2T7NE28"/>
<dbReference type="PANTHER" id="PTHR13511">
    <property type="entry name" value="KXDL MOTIF-CONTAINING PROTEIN 1"/>
    <property type="match status" value="1"/>
</dbReference>
<proteinExistence type="inferred from homology"/>
<feature type="compositionally biased region" description="Low complexity" evidence="2">
    <location>
        <begin position="115"/>
        <end position="134"/>
    </location>
</feature>
<keyword evidence="5" id="KW-1185">Reference proteome</keyword>
<evidence type="ECO:0000259" key="3">
    <source>
        <dbReference type="Pfam" id="PF10241"/>
    </source>
</evidence>
<dbReference type="OrthoDB" id="10258877at2759"/>
<evidence type="ECO:0000256" key="1">
    <source>
        <dbReference type="ARBA" id="ARBA00005913"/>
    </source>
</evidence>
<dbReference type="GO" id="GO:0099078">
    <property type="term" value="C:BORC complex"/>
    <property type="evidence" value="ECO:0007669"/>
    <property type="project" value="TreeGrafter"/>
</dbReference>
<dbReference type="InterPro" id="IPR039843">
    <property type="entry name" value="KXD1-like"/>
</dbReference>
<reference evidence="4 5" key="1">
    <citation type="submission" date="2018-04" db="EMBL/GenBank/DDBJ databases">
        <title>The genome of golden apple snail Pomacea canaliculata provides insight into stress tolerance and invasive adaptation.</title>
        <authorList>
            <person name="Liu C."/>
            <person name="Liu B."/>
            <person name="Ren Y."/>
            <person name="Zhang Y."/>
            <person name="Wang H."/>
            <person name="Li S."/>
            <person name="Jiang F."/>
            <person name="Yin L."/>
            <person name="Zhang G."/>
            <person name="Qian W."/>
            <person name="Fan W."/>
        </authorList>
    </citation>
    <scope>NUCLEOTIDE SEQUENCE [LARGE SCALE GENOMIC DNA]</scope>
    <source>
        <strain evidence="4">SZHN2017</strain>
        <tissue evidence="4">Muscle</tissue>
    </source>
</reference>
<dbReference type="GO" id="GO:0032418">
    <property type="term" value="P:lysosome localization"/>
    <property type="evidence" value="ECO:0007669"/>
    <property type="project" value="TreeGrafter"/>
</dbReference>
<accession>A0A2T7NE28</accession>
<dbReference type="EMBL" id="PZQS01000013">
    <property type="protein sequence ID" value="PVD19419.1"/>
    <property type="molecule type" value="Genomic_DNA"/>
</dbReference>
<name>A0A2T7NE28_POMCA</name>
<comment type="similarity">
    <text evidence="1">Belongs to the KXD1 family.</text>
</comment>
<protein>
    <recommendedName>
        <fullName evidence="3">KxDL domain-containing protein</fullName>
    </recommendedName>
</protein>
<dbReference type="Proteomes" id="UP000245119">
    <property type="component" value="Linkage Group LG13"/>
</dbReference>
<dbReference type="InterPro" id="IPR019371">
    <property type="entry name" value="KxDL_dom"/>
</dbReference>
<dbReference type="STRING" id="400727.A0A2T7NE28"/>
<comment type="caution">
    <text evidence="4">The sequence shown here is derived from an EMBL/GenBank/DDBJ whole genome shotgun (WGS) entry which is preliminary data.</text>
</comment>
<gene>
    <name evidence="4" type="ORF">C0Q70_19908</name>
</gene>
<sequence>MMAFHDSRNYQDAVVVASSLVEQINREDVNNMVQVQRDMLSRYEKTNEMLINFNLLSSSRYEVTVKEFQNHTQLLSDMKRDLDSIFKRIRALKQRLSKNYPEAFSEDEEEEKIPSEATSCTATASSASGPTSKPADSELVCTEPDGDGMPGLQNETQKKTHTSNTSKTGEMCGAVAGKSSSAKKQPVRASPSHDHGKRLSSSQSSQKPLQPRNQRI</sequence>
<feature type="region of interest" description="Disordered" evidence="2">
    <location>
        <begin position="101"/>
        <end position="216"/>
    </location>
</feature>